<accession>A0A8S5NEN7</accession>
<name>A0A8S5NEN7_9CAUD</name>
<proteinExistence type="predicted"/>
<protein>
    <submittedName>
        <fullName evidence="1">Uncharacterized protein</fullName>
    </submittedName>
</protein>
<reference evidence="1" key="1">
    <citation type="journal article" date="2021" name="Proc. Natl. Acad. Sci. U.S.A.">
        <title>A Catalog of Tens of Thousands of Viruses from Human Metagenomes Reveals Hidden Associations with Chronic Diseases.</title>
        <authorList>
            <person name="Tisza M.J."/>
            <person name="Buck C.B."/>
        </authorList>
    </citation>
    <scope>NUCLEOTIDE SEQUENCE</scope>
    <source>
        <strain evidence="1">CthSp75</strain>
    </source>
</reference>
<organism evidence="1">
    <name type="scientific">Siphoviridae sp. cthSp75</name>
    <dbReference type="NCBI Taxonomy" id="2826424"/>
    <lineage>
        <taxon>Viruses</taxon>
        <taxon>Duplodnaviria</taxon>
        <taxon>Heunggongvirae</taxon>
        <taxon>Uroviricota</taxon>
        <taxon>Caudoviricetes</taxon>
    </lineage>
</organism>
<dbReference type="EMBL" id="BK015146">
    <property type="protein sequence ID" value="DAD92831.1"/>
    <property type="molecule type" value="Genomic_DNA"/>
</dbReference>
<evidence type="ECO:0000313" key="1">
    <source>
        <dbReference type="EMBL" id="DAD92831.1"/>
    </source>
</evidence>
<sequence>MLVKAIIQDIRNRINDKEGVDDFDDDEIVSYINQAINYIGLYFVGSGNPIAIKDVVIRNGDTLPNDYIKTCGILPIKITGKTIKFLDTGVKDYTMKYFYKAPNITGAENEEMPYDDTVTNNVIVTLTVILLMNQQRLNVSQDQSLNSSLMDIIESAYSARA</sequence>